<dbReference type="InParanoid" id="A0A1Y2G226"/>
<name>A0A1Y2G226_9BASI</name>
<feature type="compositionally biased region" description="Low complexity" evidence="1">
    <location>
        <begin position="493"/>
        <end position="502"/>
    </location>
</feature>
<dbReference type="AlphaFoldDB" id="A0A1Y2G226"/>
<organism evidence="2 3">
    <name type="scientific">Leucosporidium creatinivorum</name>
    <dbReference type="NCBI Taxonomy" id="106004"/>
    <lineage>
        <taxon>Eukaryota</taxon>
        <taxon>Fungi</taxon>
        <taxon>Dikarya</taxon>
        <taxon>Basidiomycota</taxon>
        <taxon>Pucciniomycotina</taxon>
        <taxon>Microbotryomycetes</taxon>
        <taxon>Leucosporidiales</taxon>
        <taxon>Leucosporidium</taxon>
    </lineage>
</organism>
<feature type="region of interest" description="Disordered" evidence="1">
    <location>
        <begin position="30"/>
        <end position="80"/>
    </location>
</feature>
<dbReference type="OrthoDB" id="3258969at2759"/>
<evidence type="ECO:0000256" key="1">
    <source>
        <dbReference type="SAM" id="MobiDB-lite"/>
    </source>
</evidence>
<protein>
    <submittedName>
        <fullName evidence="2">Uncharacterized protein</fullName>
    </submittedName>
</protein>
<dbReference type="Proteomes" id="UP000193467">
    <property type="component" value="Unassembled WGS sequence"/>
</dbReference>
<feature type="region of interest" description="Disordered" evidence="1">
    <location>
        <begin position="472"/>
        <end position="502"/>
    </location>
</feature>
<gene>
    <name evidence="2" type="ORF">BCR35DRAFT_299619</name>
</gene>
<dbReference type="EMBL" id="MCGR01000004">
    <property type="protein sequence ID" value="ORY90075.1"/>
    <property type="molecule type" value="Genomic_DNA"/>
</dbReference>
<proteinExistence type="predicted"/>
<reference evidence="2 3" key="1">
    <citation type="submission" date="2016-07" db="EMBL/GenBank/DDBJ databases">
        <title>Pervasive Adenine N6-methylation of Active Genes in Fungi.</title>
        <authorList>
            <consortium name="DOE Joint Genome Institute"/>
            <person name="Mondo S.J."/>
            <person name="Dannebaum R.O."/>
            <person name="Kuo R.C."/>
            <person name="Labutti K."/>
            <person name="Haridas S."/>
            <person name="Kuo A."/>
            <person name="Salamov A."/>
            <person name="Ahrendt S.R."/>
            <person name="Lipzen A."/>
            <person name="Sullivan W."/>
            <person name="Andreopoulos W.B."/>
            <person name="Clum A."/>
            <person name="Lindquist E."/>
            <person name="Daum C."/>
            <person name="Ramamoorthy G.K."/>
            <person name="Gryganskyi A."/>
            <person name="Culley D."/>
            <person name="Magnuson J.K."/>
            <person name="James T.Y."/>
            <person name="O'Malley M.A."/>
            <person name="Stajich J.E."/>
            <person name="Spatafora J.W."/>
            <person name="Visel A."/>
            <person name="Grigoriev I.V."/>
        </authorList>
    </citation>
    <scope>NUCLEOTIDE SEQUENCE [LARGE SCALE GENOMIC DNA]</scope>
    <source>
        <strain evidence="2 3">62-1032</strain>
    </source>
</reference>
<evidence type="ECO:0000313" key="3">
    <source>
        <dbReference type="Proteomes" id="UP000193467"/>
    </source>
</evidence>
<keyword evidence="3" id="KW-1185">Reference proteome</keyword>
<evidence type="ECO:0000313" key="2">
    <source>
        <dbReference type="EMBL" id="ORY90075.1"/>
    </source>
</evidence>
<accession>A0A1Y2G226</accession>
<sequence>MACISLRSLRPALRCSAVASTLTAPPLSRSYAQRSWADDEDDGGRFSSPRPARPRQVIASRKRMPRNPPPGPPPDAKELAKRAANRIKRAERLERKDLTAQLTPTKTYMGGFTQPRHLAFLNTLDPTRKEKDSHAVRVGDQRVRPSAEAYEPHVVYLAVTRYPMRWEIGRAVRRETFSGTCKASELETRFRELNFGKWREARVDMVQKVKGRAKEPVEREAGWACSWESLDYCDHAIWPGSPLDRTRLNKSFYAAREARKKARRADPSLTDEQLPPLPALLPPVPASWTPPPPPYFHPRFVVPLVTVTLPTRPLADTLSRLCSAHPRGLTFVASVPDVDRKDGPAFFRRLLRMRADRMRELTVEILQKLRGVGGGFFGLRFNPEDKGRGVEGEMLGEEFEVPEEGWAEVRLLAEESEVWEGIEGKAFRQSWKELEGVKVGAELMEDARGREDQERGKLEDLKWVEECEKTVKPERRGKKATDGGSEGVKEVVEAAVGGEQKV</sequence>
<comment type="caution">
    <text evidence="2">The sequence shown here is derived from an EMBL/GenBank/DDBJ whole genome shotgun (WGS) entry which is preliminary data.</text>
</comment>